<dbReference type="GO" id="GO:0015818">
    <property type="term" value="P:isoleucine transport"/>
    <property type="evidence" value="ECO:0007669"/>
    <property type="project" value="TreeGrafter"/>
</dbReference>
<dbReference type="PANTHER" id="PTHR30588">
    <property type="entry name" value="BRANCHED-CHAIN AMINO ACID TRANSPORT SYSTEM 2 CARRIER PROTEIN"/>
    <property type="match status" value="1"/>
</dbReference>
<dbReference type="OrthoDB" id="9783920at2"/>
<feature type="transmembrane region" description="Helical" evidence="9">
    <location>
        <begin position="146"/>
        <end position="168"/>
    </location>
</feature>
<feature type="transmembrane region" description="Helical" evidence="9">
    <location>
        <begin position="115"/>
        <end position="134"/>
    </location>
</feature>
<dbReference type="GO" id="GO:0015190">
    <property type="term" value="F:L-leucine transmembrane transporter activity"/>
    <property type="evidence" value="ECO:0007669"/>
    <property type="project" value="TreeGrafter"/>
</dbReference>
<dbReference type="GO" id="GO:0015820">
    <property type="term" value="P:L-leucine transport"/>
    <property type="evidence" value="ECO:0007669"/>
    <property type="project" value="TreeGrafter"/>
</dbReference>
<dbReference type="GO" id="GO:0005886">
    <property type="term" value="C:plasma membrane"/>
    <property type="evidence" value="ECO:0007669"/>
    <property type="project" value="UniProtKB-SubCell"/>
</dbReference>
<dbReference type="GO" id="GO:0015188">
    <property type="term" value="F:L-isoleucine transmembrane transporter activity"/>
    <property type="evidence" value="ECO:0007669"/>
    <property type="project" value="TreeGrafter"/>
</dbReference>
<keyword evidence="8 9" id="KW-0472">Membrane</keyword>
<dbReference type="Proteomes" id="UP000199309">
    <property type="component" value="Unassembled WGS sequence"/>
</dbReference>
<keyword evidence="6 9" id="KW-0029">Amino-acid transport</keyword>
<reference evidence="10 11" key="1">
    <citation type="submission" date="2016-10" db="EMBL/GenBank/DDBJ databases">
        <authorList>
            <person name="de Groot N.N."/>
        </authorList>
    </citation>
    <scope>NUCLEOTIDE SEQUENCE [LARGE SCALE GENOMIC DNA]</scope>
    <source>
        <strain evidence="10 11">DSM 16981</strain>
    </source>
</reference>
<feature type="transmembrane region" description="Helical" evidence="9">
    <location>
        <begin position="39"/>
        <end position="61"/>
    </location>
</feature>
<evidence type="ECO:0000313" key="10">
    <source>
        <dbReference type="EMBL" id="SDN06767.1"/>
    </source>
</evidence>
<dbReference type="NCBIfam" id="TIGR00796">
    <property type="entry name" value="livcs"/>
    <property type="match status" value="1"/>
</dbReference>
<evidence type="ECO:0000256" key="5">
    <source>
        <dbReference type="ARBA" id="ARBA00022692"/>
    </source>
</evidence>
<feature type="transmembrane region" description="Helical" evidence="9">
    <location>
        <begin position="282"/>
        <end position="308"/>
    </location>
</feature>
<feature type="transmembrane region" description="Helical" evidence="9">
    <location>
        <begin position="320"/>
        <end position="340"/>
    </location>
</feature>
<keyword evidence="5 9" id="KW-0812">Transmembrane</keyword>
<evidence type="ECO:0000256" key="2">
    <source>
        <dbReference type="ARBA" id="ARBA00008540"/>
    </source>
</evidence>
<keyword evidence="4" id="KW-1003">Cell membrane</keyword>
<sequence length="443" mass="47679">MLKKGMQIGLLLFGIFFGAGNLIFPPSLGFQAGNQFMPAIIGFIVTGVGMPVIALIVGTFNPGGFRAEMNRKISPLFSLLILSLIYLSIGPLMAIPRTAATSFSVGILPIVGNGTWQLAAYTILYFGLAWWLAITPSKLLSRVGKVLTPIFAIMIILLFTLGLTVFTMPELAMPIGKYAGAAFGSGFIEGYNTVDTLASFAFCIIALNTLKQLGFNSMKEYYTSVWAAGISVAVLMSVLYMGLGLLGNHFPIPAAVYHDPAINIGAYVLTQASYELFGSIGVWFLAVMVVITCFTTSVGLITSVAEFFSQEFPIISYKQYVTICSLVSLAVANLGLNQIIKVSLPMLLFLYPIAISVVVLIIVNKFLLLSRIGMRITVAVAASIAVIDILNQFAHVAWAHSFISMLPLGTSGQGWIIPVIVCVFFSLILPHKISGDVEKVIDI</sequence>
<feature type="transmembrane region" description="Helical" evidence="9">
    <location>
        <begin position="73"/>
        <end position="95"/>
    </location>
</feature>
<dbReference type="Pfam" id="PF05525">
    <property type="entry name" value="Branch_AA_trans"/>
    <property type="match status" value="1"/>
</dbReference>
<keyword evidence="3 9" id="KW-0813">Transport</keyword>
<keyword evidence="7 9" id="KW-1133">Transmembrane helix</keyword>
<proteinExistence type="inferred from homology"/>
<evidence type="ECO:0000256" key="6">
    <source>
        <dbReference type="ARBA" id="ARBA00022970"/>
    </source>
</evidence>
<comment type="similarity">
    <text evidence="2 9">Belongs to the branched chain amino acid transporter family.</text>
</comment>
<keyword evidence="11" id="KW-1185">Reference proteome</keyword>
<comment type="caution">
    <text evidence="9">Lacks conserved residue(s) required for the propagation of feature annotation.</text>
</comment>
<feature type="transmembrane region" description="Helical" evidence="9">
    <location>
        <begin position="222"/>
        <end position="243"/>
    </location>
</feature>
<dbReference type="InterPro" id="IPR004685">
    <property type="entry name" value="Brnchd-chn_aa_trnsp_Livcs"/>
</dbReference>
<evidence type="ECO:0000256" key="3">
    <source>
        <dbReference type="ARBA" id="ARBA00022448"/>
    </source>
</evidence>
<dbReference type="EMBL" id="FNHQ01000022">
    <property type="protein sequence ID" value="SDN06767.1"/>
    <property type="molecule type" value="Genomic_DNA"/>
</dbReference>
<evidence type="ECO:0000313" key="11">
    <source>
        <dbReference type="Proteomes" id="UP000199309"/>
    </source>
</evidence>
<evidence type="ECO:0000256" key="8">
    <source>
        <dbReference type="ARBA" id="ARBA00023136"/>
    </source>
</evidence>
<comment type="function">
    <text evidence="9">Component of the transport system for branched-chain amino acids.</text>
</comment>
<evidence type="ECO:0000256" key="4">
    <source>
        <dbReference type="ARBA" id="ARBA00022475"/>
    </source>
</evidence>
<dbReference type="AlphaFoldDB" id="A0A1G9YCT8"/>
<name>A0A1G9YCT8_9FIRM</name>
<gene>
    <name evidence="10" type="ORF">SAMN05660299_02042</name>
</gene>
<dbReference type="RefSeq" id="WP_091651425.1">
    <property type="nucleotide sequence ID" value="NZ_FNHQ01000022.1"/>
</dbReference>
<feature type="transmembrane region" description="Helical" evidence="9">
    <location>
        <begin position="346"/>
        <end position="364"/>
    </location>
</feature>
<feature type="transmembrane region" description="Helical" evidence="9">
    <location>
        <begin position="376"/>
        <end position="400"/>
    </location>
</feature>
<dbReference type="GO" id="GO:0005304">
    <property type="term" value="F:L-valine transmembrane transporter activity"/>
    <property type="evidence" value="ECO:0007669"/>
    <property type="project" value="TreeGrafter"/>
</dbReference>
<evidence type="ECO:0000256" key="1">
    <source>
        <dbReference type="ARBA" id="ARBA00004651"/>
    </source>
</evidence>
<evidence type="ECO:0000256" key="9">
    <source>
        <dbReference type="RuleBase" id="RU362122"/>
    </source>
</evidence>
<dbReference type="PANTHER" id="PTHR30588:SF7">
    <property type="entry name" value="BRANCHED-CHAIN AMINO ACID CARRIER PROTEIN SAOUHSC_01411-RELATED"/>
    <property type="match status" value="1"/>
</dbReference>
<organism evidence="10 11">
    <name type="scientific">Megasphaera paucivorans</name>
    <dbReference type="NCBI Taxonomy" id="349095"/>
    <lineage>
        <taxon>Bacteria</taxon>
        <taxon>Bacillati</taxon>
        <taxon>Bacillota</taxon>
        <taxon>Negativicutes</taxon>
        <taxon>Veillonellales</taxon>
        <taxon>Veillonellaceae</taxon>
        <taxon>Megasphaera</taxon>
    </lineage>
</organism>
<comment type="subcellular location">
    <subcellularLocation>
        <location evidence="1 9">Cell membrane</location>
        <topology evidence="1 9">Multi-pass membrane protein</topology>
    </subcellularLocation>
</comment>
<feature type="transmembrane region" description="Helical" evidence="9">
    <location>
        <begin position="188"/>
        <end position="210"/>
    </location>
</feature>
<accession>A0A1G9YCT8</accession>
<protein>
    <recommendedName>
        <fullName evidence="9">Branched-chain amino acid transport system carrier protein</fullName>
    </recommendedName>
</protein>
<feature type="transmembrane region" description="Helical" evidence="9">
    <location>
        <begin position="412"/>
        <end position="429"/>
    </location>
</feature>
<evidence type="ECO:0000256" key="7">
    <source>
        <dbReference type="ARBA" id="ARBA00022989"/>
    </source>
</evidence>